<dbReference type="Pfam" id="PF23343">
    <property type="entry name" value="REP_ORF2-G2P"/>
    <property type="match status" value="1"/>
</dbReference>
<dbReference type="InterPro" id="IPR056906">
    <property type="entry name" value="ORF2/G2P_dom"/>
</dbReference>
<dbReference type="Proteomes" id="UP001524435">
    <property type="component" value="Unassembled WGS sequence"/>
</dbReference>
<proteinExistence type="predicted"/>
<feature type="domain" description="Replication-associated protein ORF2/G2P" evidence="1">
    <location>
        <begin position="94"/>
        <end position="222"/>
    </location>
</feature>
<protein>
    <recommendedName>
        <fullName evidence="1">Replication-associated protein ORF2/G2P domain-containing protein</fullName>
    </recommendedName>
</protein>
<accession>A0ABT1SI59</accession>
<name>A0ABT1SI59_9FIRM</name>
<sequence>MSCYHPLKGFPVGSHISGKPAYKIVPYTTDYLWKFKDDEVWNKGVGELNYNPKYSYSTEYVEIPCGKCIGCRLKYSRQWADRCMLEAQEHEQSYFVTLTYDDEHVPRSSYEIEDTGECGDTFTLCKRDFQLFMKRLRKNYKHDNKLRFFMCGEYGTHTLRPHYHVIIFGLKLDDLQFYKKSSQNFNYYNSEFLQKCWQKGYVVITDVSWETCAYTARYVMKKANGQDKDFFELHNMEPEFVLMSRKPGIARNYFDEHKDDIYMTDEIIFSTSKGGKSSRPPRYFDQLFELERPDVFENIKEKRSAVAEALRASKMANTDLSYLELLEVEEHALQERTKALKRIDI</sequence>
<evidence type="ECO:0000313" key="2">
    <source>
        <dbReference type="EMBL" id="MCQ5120898.1"/>
    </source>
</evidence>
<evidence type="ECO:0000313" key="3">
    <source>
        <dbReference type="Proteomes" id="UP001524435"/>
    </source>
</evidence>
<dbReference type="EMBL" id="JANGCH010000002">
    <property type="protein sequence ID" value="MCQ5120898.1"/>
    <property type="molecule type" value="Genomic_DNA"/>
</dbReference>
<organism evidence="2 3">
    <name type="scientific">Massilicoli timonensis</name>
    <dbReference type="NCBI Taxonomy" id="2015901"/>
    <lineage>
        <taxon>Bacteria</taxon>
        <taxon>Bacillati</taxon>
        <taxon>Bacillota</taxon>
        <taxon>Erysipelotrichia</taxon>
        <taxon>Erysipelotrichales</taxon>
        <taxon>Erysipelotrichaceae</taxon>
        <taxon>Massilicoli</taxon>
    </lineage>
</organism>
<evidence type="ECO:0000259" key="1">
    <source>
        <dbReference type="Pfam" id="PF23343"/>
    </source>
</evidence>
<reference evidence="2 3" key="1">
    <citation type="submission" date="2022-06" db="EMBL/GenBank/DDBJ databases">
        <title>Isolation of gut microbiota from human fecal samples.</title>
        <authorList>
            <person name="Pamer E.G."/>
            <person name="Barat B."/>
            <person name="Waligurski E."/>
            <person name="Medina S."/>
            <person name="Paddock L."/>
            <person name="Mostad J."/>
        </authorList>
    </citation>
    <scope>NUCLEOTIDE SEQUENCE [LARGE SCALE GENOMIC DNA]</scope>
    <source>
        <strain evidence="2 3">DFI.6.1</strain>
    </source>
</reference>
<comment type="caution">
    <text evidence="2">The sequence shown here is derived from an EMBL/GenBank/DDBJ whole genome shotgun (WGS) entry which is preliminary data.</text>
</comment>
<gene>
    <name evidence="2" type="ORF">NE663_01325</name>
</gene>
<keyword evidence="3" id="KW-1185">Reference proteome</keyword>